<dbReference type="OrthoDB" id="151099at2"/>
<evidence type="ECO:0000313" key="3">
    <source>
        <dbReference type="EMBL" id="ROR92960.1"/>
    </source>
</evidence>
<dbReference type="AlphaFoldDB" id="A0A3N2CZL3"/>
<accession>A0A3N2CZL3</accession>
<evidence type="ECO:0000259" key="2">
    <source>
        <dbReference type="PROSITE" id="PS50006"/>
    </source>
</evidence>
<proteinExistence type="predicted"/>
<protein>
    <submittedName>
        <fullName evidence="3">FHA domain-containing protein</fullName>
    </submittedName>
</protein>
<gene>
    <name evidence="3" type="ORF">EDD33_3864</name>
</gene>
<dbReference type="InterPro" id="IPR022128">
    <property type="entry name" value="FhaA_N"/>
</dbReference>
<dbReference type="RefSeq" id="WP_123392668.1">
    <property type="nucleotide sequence ID" value="NZ_RKHO01000001.1"/>
</dbReference>
<name>A0A3N2CZL3_9ACTN</name>
<evidence type="ECO:0000313" key="4">
    <source>
        <dbReference type="Proteomes" id="UP000281738"/>
    </source>
</evidence>
<organism evidence="3 4">
    <name type="scientific">Nocardioides aurantiacus</name>
    <dbReference type="NCBI Taxonomy" id="86796"/>
    <lineage>
        <taxon>Bacteria</taxon>
        <taxon>Bacillati</taxon>
        <taxon>Actinomycetota</taxon>
        <taxon>Actinomycetes</taxon>
        <taxon>Propionibacteriales</taxon>
        <taxon>Nocardioidaceae</taxon>
        <taxon>Nocardioides</taxon>
    </lineage>
</organism>
<dbReference type="Pfam" id="PF00498">
    <property type="entry name" value="FHA"/>
    <property type="match status" value="1"/>
</dbReference>
<dbReference type="InterPro" id="IPR050923">
    <property type="entry name" value="Cell_Proc_Reg/RNA_Proc"/>
</dbReference>
<dbReference type="SMART" id="SM00240">
    <property type="entry name" value="FHA"/>
    <property type="match status" value="1"/>
</dbReference>
<dbReference type="PROSITE" id="PS50006">
    <property type="entry name" value="FHA_DOMAIN"/>
    <property type="match status" value="1"/>
</dbReference>
<sequence length="239" mass="25941">MSALQRFENKLEQLVSGVFARTFRSAVQPVEIASALAREVDNSAQILSRDRRLVPNDFHVELADTDHERLDALGPQLTRELTEMLREHAADQSYVFTGPVSITLEQADDLTTGRFRVRSASHSSSRLAGGDPTPTAVRRATASLLLHGEAVPLAPPGLVLGRGNDADLRIDDPGVSRRHAEIRVEAPQEPDGEPRVSVIDLGSTNGVSVNGKRVEQARLTDGATIRIGTTTMSLRLRQG</sequence>
<dbReference type="EMBL" id="RKHO01000001">
    <property type="protein sequence ID" value="ROR92960.1"/>
    <property type="molecule type" value="Genomic_DNA"/>
</dbReference>
<comment type="caution">
    <text evidence="3">The sequence shown here is derived from an EMBL/GenBank/DDBJ whole genome shotgun (WGS) entry which is preliminary data.</text>
</comment>
<dbReference type="SUPFAM" id="SSF49879">
    <property type="entry name" value="SMAD/FHA domain"/>
    <property type="match status" value="1"/>
</dbReference>
<dbReference type="InterPro" id="IPR008984">
    <property type="entry name" value="SMAD_FHA_dom_sf"/>
</dbReference>
<evidence type="ECO:0000256" key="1">
    <source>
        <dbReference type="ARBA" id="ARBA00022553"/>
    </source>
</evidence>
<keyword evidence="1" id="KW-0597">Phosphoprotein</keyword>
<dbReference type="Gene3D" id="2.60.200.20">
    <property type="match status" value="1"/>
</dbReference>
<feature type="domain" description="FHA" evidence="2">
    <location>
        <begin position="158"/>
        <end position="214"/>
    </location>
</feature>
<dbReference type="PANTHER" id="PTHR23308">
    <property type="entry name" value="NUCLEAR INHIBITOR OF PROTEIN PHOSPHATASE-1"/>
    <property type="match status" value="1"/>
</dbReference>
<keyword evidence="4" id="KW-1185">Reference proteome</keyword>
<dbReference type="Proteomes" id="UP000281738">
    <property type="component" value="Unassembled WGS sequence"/>
</dbReference>
<dbReference type="Pfam" id="PF12401">
    <property type="entry name" value="FhaA_N"/>
    <property type="match status" value="1"/>
</dbReference>
<dbReference type="CDD" id="cd00060">
    <property type="entry name" value="FHA"/>
    <property type="match status" value="1"/>
</dbReference>
<dbReference type="Gene3D" id="3.30.2320.60">
    <property type="entry name" value="FhaA, phosphopeptide-binding domain (DUF3662)"/>
    <property type="match status" value="1"/>
</dbReference>
<dbReference type="InterPro" id="IPR000253">
    <property type="entry name" value="FHA_dom"/>
</dbReference>
<reference evidence="3 4" key="1">
    <citation type="submission" date="2018-11" db="EMBL/GenBank/DDBJ databases">
        <title>Sequencing the genomes of 1000 actinobacteria strains.</title>
        <authorList>
            <person name="Klenk H.-P."/>
        </authorList>
    </citation>
    <scope>NUCLEOTIDE SEQUENCE [LARGE SCALE GENOMIC DNA]</scope>
    <source>
        <strain evidence="3 4">DSM 12652</strain>
    </source>
</reference>
<dbReference type="InterPro" id="IPR042287">
    <property type="entry name" value="FhaA_N_sf"/>
</dbReference>